<dbReference type="GO" id="GO:0006139">
    <property type="term" value="P:nucleobase-containing compound metabolic process"/>
    <property type="evidence" value="ECO:0007669"/>
    <property type="project" value="InterPro"/>
</dbReference>
<evidence type="ECO:0000313" key="6">
    <source>
        <dbReference type="EMBL" id="MBD5779099.1"/>
    </source>
</evidence>
<keyword evidence="6" id="KW-0347">Helicase</keyword>
<sequence>MISPNDRESAESSIFLPEIVGRIFDEGGYLQRELKLEHRPQQEQMARAVAAGMELDEPLIFEAGTGVGKSLAYLVPGIIQATESQRPCVVSSHTISLQEQLQRKDLEICRTLFQSIPQLEKYAAFKSAVLVGKGNYLCPTRLANAIRNKTELFPTEEMEELSRIAAWAEYTKTGLRQELNPLPNFDVWEQVNAEGSACNRKNCDHNSCHYQRARAEIRKAQVVIVNHSLLFALLNAGGLAPGAKGILLPDDFLVIDEAHTTAEVATEHFGARISSYGVDRQLKMLFNPKRKSGIVRKFAHPKQLQCIIDAQEACQEFFGYLIATHLAKHKLVRISELGWCEPTLVGPLRACVQTMDGILSKIEDGPMHDEIKDQRSRIHSYYTGIRRFIDLAEDDHVHWIEKSGRTGNICTLRTAPIDIAPYLREELFNKETSVTLTSATLSIARDMRPFQLKIGAESETAEMVDSPFDYENNTRIYIATDVPAPSPQDQRLSIEILIDYIRYCVSKVSGGTLVLFTSYSDLRKVSDALQTEFLDSGRPFFAQGQGMGRSEMTAAFLEAGNGVLFGTDSFWTGVDVPGPSLEQVIITRLPFDVPTHPIAEAKSEHIKERGGNPFAELNLPEALVKFRQGVGRLIRTRNDKGIITILDSRILQKSYGRQFLQSLPKPKFIRINRNDRDARFHEIHQELPGRRNPGSEPPTRS</sequence>
<dbReference type="InterPro" id="IPR027417">
    <property type="entry name" value="P-loop_NTPase"/>
</dbReference>
<name>A0A927IGR9_9BACT</name>
<dbReference type="GO" id="GO:0003676">
    <property type="term" value="F:nucleic acid binding"/>
    <property type="evidence" value="ECO:0007669"/>
    <property type="project" value="InterPro"/>
</dbReference>
<keyword evidence="1" id="KW-0547">Nucleotide-binding</keyword>
<dbReference type="AlphaFoldDB" id="A0A927IGR9"/>
<dbReference type="PANTHER" id="PTHR11472:SF34">
    <property type="entry name" value="REGULATOR OF TELOMERE ELONGATION HELICASE 1"/>
    <property type="match status" value="1"/>
</dbReference>
<comment type="caution">
    <text evidence="6">The sequence shown here is derived from an EMBL/GenBank/DDBJ whole genome shotgun (WGS) entry which is preliminary data.</text>
</comment>
<proteinExistence type="inferred from homology"/>
<dbReference type="PROSITE" id="PS51193">
    <property type="entry name" value="HELICASE_ATP_BIND_2"/>
    <property type="match status" value="1"/>
</dbReference>
<feature type="domain" description="Helicase ATP-binding" evidence="5">
    <location>
        <begin position="28"/>
        <end position="306"/>
    </location>
</feature>
<dbReference type="PANTHER" id="PTHR11472">
    <property type="entry name" value="DNA REPAIR DEAD HELICASE RAD3/XP-D SUBFAMILY MEMBER"/>
    <property type="match status" value="1"/>
</dbReference>
<dbReference type="InterPro" id="IPR014013">
    <property type="entry name" value="Helic_SF1/SF2_ATP-bd_DinG/Rad3"/>
</dbReference>
<dbReference type="RefSeq" id="WP_191616239.1">
    <property type="nucleotide sequence ID" value="NZ_JACYFG010000007.1"/>
</dbReference>
<evidence type="ECO:0000256" key="2">
    <source>
        <dbReference type="ARBA" id="ARBA00022801"/>
    </source>
</evidence>
<dbReference type="Pfam" id="PF13307">
    <property type="entry name" value="Helicase_C_2"/>
    <property type="match status" value="1"/>
</dbReference>
<evidence type="ECO:0000256" key="4">
    <source>
        <dbReference type="ARBA" id="ARBA00038058"/>
    </source>
</evidence>
<dbReference type="GO" id="GO:0003678">
    <property type="term" value="F:DNA helicase activity"/>
    <property type="evidence" value="ECO:0007669"/>
    <property type="project" value="TreeGrafter"/>
</dbReference>
<dbReference type="SMART" id="SM00487">
    <property type="entry name" value="DEXDc"/>
    <property type="match status" value="1"/>
</dbReference>
<keyword evidence="2" id="KW-0378">Hydrolase</keyword>
<dbReference type="GO" id="GO:0005524">
    <property type="term" value="F:ATP binding"/>
    <property type="evidence" value="ECO:0007669"/>
    <property type="project" value="UniProtKB-KW"/>
</dbReference>
<dbReference type="Gene3D" id="3.40.50.300">
    <property type="entry name" value="P-loop containing nucleotide triphosphate hydrolases"/>
    <property type="match status" value="2"/>
</dbReference>
<reference evidence="6" key="1">
    <citation type="submission" date="2020-09" db="EMBL/GenBank/DDBJ databases">
        <title>Pelagicoccus enzymogenes sp. nov. with an EPS production, isolated from marine sediment.</title>
        <authorList>
            <person name="Feng X."/>
        </authorList>
    </citation>
    <scope>NUCLEOTIDE SEQUENCE</scope>
    <source>
        <strain evidence="6">NFK12</strain>
    </source>
</reference>
<dbReference type="Proteomes" id="UP000622317">
    <property type="component" value="Unassembled WGS sequence"/>
</dbReference>
<dbReference type="InterPro" id="IPR045028">
    <property type="entry name" value="DinG/Rad3-like"/>
</dbReference>
<dbReference type="SMART" id="SM00491">
    <property type="entry name" value="HELICc2"/>
    <property type="match status" value="1"/>
</dbReference>
<keyword evidence="3" id="KW-0067">ATP-binding</keyword>
<evidence type="ECO:0000259" key="5">
    <source>
        <dbReference type="PROSITE" id="PS51193"/>
    </source>
</evidence>
<evidence type="ECO:0000313" key="7">
    <source>
        <dbReference type="Proteomes" id="UP000622317"/>
    </source>
</evidence>
<dbReference type="SUPFAM" id="SSF52540">
    <property type="entry name" value="P-loop containing nucleoside triphosphate hydrolases"/>
    <property type="match status" value="2"/>
</dbReference>
<dbReference type="GO" id="GO:0016818">
    <property type="term" value="F:hydrolase activity, acting on acid anhydrides, in phosphorus-containing anhydrides"/>
    <property type="evidence" value="ECO:0007669"/>
    <property type="project" value="InterPro"/>
</dbReference>
<accession>A0A927IGR9</accession>
<gene>
    <name evidence="6" type="ORF">IEN85_06310</name>
</gene>
<dbReference type="InterPro" id="IPR006555">
    <property type="entry name" value="ATP-dep_Helicase_C"/>
</dbReference>
<dbReference type="InterPro" id="IPR014001">
    <property type="entry name" value="Helicase_ATP-bd"/>
</dbReference>
<keyword evidence="7" id="KW-1185">Reference proteome</keyword>
<protein>
    <submittedName>
        <fullName evidence="6">ATP-dependent DNA helicase</fullName>
    </submittedName>
</protein>
<comment type="similarity">
    <text evidence="4">Belongs to the helicase family. DinG subfamily.</text>
</comment>
<evidence type="ECO:0000256" key="3">
    <source>
        <dbReference type="ARBA" id="ARBA00022840"/>
    </source>
</evidence>
<evidence type="ECO:0000256" key="1">
    <source>
        <dbReference type="ARBA" id="ARBA00022741"/>
    </source>
</evidence>
<organism evidence="6 7">
    <name type="scientific">Pelagicoccus enzymogenes</name>
    <dbReference type="NCBI Taxonomy" id="2773457"/>
    <lineage>
        <taxon>Bacteria</taxon>
        <taxon>Pseudomonadati</taxon>
        <taxon>Verrucomicrobiota</taxon>
        <taxon>Opitutia</taxon>
        <taxon>Puniceicoccales</taxon>
        <taxon>Pelagicoccaceae</taxon>
        <taxon>Pelagicoccus</taxon>
    </lineage>
</organism>
<dbReference type="EMBL" id="JACYFG010000007">
    <property type="protein sequence ID" value="MBD5779099.1"/>
    <property type="molecule type" value="Genomic_DNA"/>
</dbReference>